<organism evidence="3">
    <name type="scientific">marine sediment metagenome</name>
    <dbReference type="NCBI Taxonomy" id="412755"/>
    <lineage>
        <taxon>unclassified sequences</taxon>
        <taxon>metagenomes</taxon>
        <taxon>ecological metagenomes</taxon>
    </lineage>
</organism>
<feature type="transmembrane region" description="Helical" evidence="1">
    <location>
        <begin position="12"/>
        <end position="31"/>
    </location>
</feature>
<gene>
    <name evidence="3" type="ORF">S01H4_32209</name>
</gene>
<accession>X1AUW8</accession>
<feature type="domain" description="DUF5658" evidence="2">
    <location>
        <begin position="15"/>
        <end position="95"/>
    </location>
</feature>
<keyword evidence="1" id="KW-1133">Transmembrane helix</keyword>
<dbReference type="InterPro" id="IPR043717">
    <property type="entry name" value="DUF5658"/>
</dbReference>
<feature type="transmembrane region" description="Helical" evidence="1">
    <location>
        <begin position="75"/>
        <end position="96"/>
    </location>
</feature>
<dbReference type="EMBL" id="BART01016808">
    <property type="protein sequence ID" value="GAG86450.1"/>
    <property type="molecule type" value="Genomic_DNA"/>
</dbReference>
<evidence type="ECO:0000259" key="2">
    <source>
        <dbReference type="Pfam" id="PF18902"/>
    </source>
</evidence>
<dbReference type="Pfam" id="PF18902">
    <property type="entry name" value="DUF5658"/>
    <property type="match status" value="1"/>
</dbReference>
<proteinExistence type="predicted"/>
<dbReference type="AlphaFoldDB" id="X1AUW8"/>
<evidence type="ECO:0000256" key="1">
    <source>
        <dbReference type="SAM" id="Phobius"/>
    </source>
</evidence>
<name>X1AUW8_9ZZZZ</name>
<evidence type="ECO:0000313" key="3">
    <source>
        <dbReference type="EMBL" id="GAG86450.1"/>
    </source>
</evidence>
<comment type="caution">
    <text evidence="3">The sequence shown here is derived from an EMBL/GenBank/DDBJ whole genome shotgun (WGS) entry which is preliminary data.</text>
</comment>
<keyword evidence="1" id="KW-0812">Transmembrane</keyword>
<keyword evidence="1" id="KW-0472">Membrane</keyword>
<sequence length="131" mass="14970">MINEGLKKMVVLGLFLIILQIMDIVTTNIGIKRGCEEGNPLIKNSLESGFPIYLVIIKIGLASLLTFFLSLGITILNWLFIALDFFLFAIVINNIIGIHLQRKWNRLYNIEMMKFSQVLVVRDWIALTQDS</sequence>
<protein>
    <recommendedName>
        <fullName evidence="2">DUF5658 domain-containing protein</fullName>
    </recommendedName>
</protein>
<feature type="transmembrane region" description="Helical" evidence="1">
    <location>
        <begin position="52"/>
        <end position="69"/>
    </location>
</feature>
<reference evidence="3" key="1">
    <citation type="journal article" date="2014" name="Front. Microbiol.">
        <title>High frequency of phylogenetically diverse reductive dehalogenase-homologous genes in deep subseafloor sedimentary metagenomes.</title>
        <authorList>
            <person name="Kawai M."/>
            <person name="Futagami T."/>
            <person name="Toyoda A."/>
            <person name="Takaki Y."/>
            <person name="Nishi S."/>
            <person name="Hori S."/>
            <person name="Arai W."/>
            <person name="Tsubouchi T."/>
            <person name="Morono Y."/>
            <person name="Uchiyama I."/>
            <person name="Ito T."/>
            <person name="Fujiyama A."/>
            <person name="Inagaki F."/>
            <person name="Takami H."/>
        </authorList>
    </citation>
    <scope>NUCLEOTIDE SEQUENCE</scope>
    <source>
        <strain evidence="3">Expedition CK06-06</strain>
    </source>
</reference>